<name>A0A2H3L626_9CHLR</name>
<keyword evidence="2" id="KW-1185">Reference proteome</keyword>
<proteinExistence type="predicted"/>
<evidence type="ECO:0000313" key="2">
    <source>
        <dbReference type="Proteomes" id="UP000220922"/>
    </source>
</evidence>
<evidence type="ECO:0008006" key="3">
    <source>
        <dbReference type="Google" id="ProtNLM"/>
    </source>
</evidence>
<dbReference type="InterPro" id="IPR010298">
    <property type="entry name" value="YacP-like"/>
</dbReference>
<organism evidence="1 2">
    <name type="scientific">Candidatus Chloroploca asiatica</name>
    <dbReference type="NCBI Taxonomy" id="1506545"/>
    <lineage>
        <taxon>Bacteria</taxon>
        <taxon>Bacillati</taxon>
        <taxon>Chloroflexota</taxon>
        <taxon>Chloroflexia</taxon>
        <taxon>Chloroflexales</taxon>
        <taxon>Chloroflexineae</taxon>
        <taxon>Oscillochloridaceae</taxon>
        <taxon>Candidatus Chloroploca</taxon>
    </lineage>
</organism>
<dbReference type="Proteomes" id="UP000220922">
    <property type="component" value="Unassembled WGS sequence"/>
</dbReference>
<dbReference type="AlphaFoldDB" id="A0A2H3L626"/>
<protein>
    <recommendedName>
        <fullName evidence="3">RNA-binding protein</fullName>
    </recommendedName>
</protein>
<reference evidence="1 2" key="1">
    <citation type="submission" date="2016-05" db="EMBL/GenBank/DDBJ databases">
        <authorList>
            <person name="Lavstsen T."/>
            <person name="Jespersen J.S."/>
        </authorList>
    </citation>
    <scope>NUCLEOTIDE SEQUENCE [LARGE SCALE GENOMIC DNA]</scope>
    <source>
        <strain evidence="1 2">B7-9</strain>
    </source>
</reference>
<accession>A0A2H3L626</accession>
<dbReference type="OrthoDB" id="164128at2"/>
<dbReference type="EMBL" id="LYXE01000127">
    <property type="protein sequence ID" value="PDV97695.1"/>
    <property type="molecule type" value="Genomic_DNA"/>
</dbReference>
<evidence type="ECO:0000313" key="1">
    <source>
        <dbReference type="EMBL" id="PDV97695.1"/>
    </source>
</evidence>
<comment type="caution">
    <text evidence="1">The sequence shown here is derived from an EMBL/GenBank/DDBJ whole genome shotgun (WGS) entry which is preliminary data.</text>
</comment>
<sequence>MPILIDGHNLIGQLPGFSLADPDDEARLVMLLRRYATRRRGRKIVVVFDGGVYGHPDNLNGYGVEAHFARSPSDADTLLIRRIRAIKRRDEWLVVSSDRAVVGVAQAQRIPVISAQAFARRLAALDQPRASLQDKRNDRPLTAAEIEEWMRLFGIDEDDAEDFANY</sequence>
<gene>
    <name evidence="1" type="ORF">A9Q02_04400</name>
</gene>
<dbReference type="Pfam" id="PF05991">
    <property type="entry name" value="NYN_YacP"/>
    <property type="match status" value="1"/>
</dbReference>
<dbReference type="RefSeq" id="WP_097654325.1">
    <property type="nucleotide sequence ID" value="NZ_LYXE01000127.1"/>
</dbReference>